<reference evidence="9 10" key="1">
    <citation type="submission" date="2019-07" db="EMBL/GenBank/DDBJ databases">
        <title>Finished genome of Venturia effusa.</title>
        <authorList>
            <person name="Young C.A."/>
            <person name="Cox M.P."/>
            <person name="Ganley A.R.D."/>
            <person name="David W.J."/>
        </authorList>
    </citation>
    <scope>NUCLEOTIDE SEQUENCE [LARGE SCALE GENOMIC DNA]</scope>
    <source>
        <strain evidence="10">albino</strain>
    </source>
</reference>
<feature type="compositionally biased region" description="Low complexity" evidence="7">
    <location>
        <begin position="18"/>
        <end position="27"/>
    </location>
</feature>
<accession>A0A517KVS1</accession>
<organism evidence="9 10">
    <name type="scientific">Venturia effusa</name>
    <dbReference type="NCBI Taxonomy" id="50376"/>
    <lineage>
        <taxon>Eukaryota</taxon>
        <taxon>Fungi</taxon>
        <taxon>Dikarya</taxon>
        <taxon>Ascomycota</taxon>
        <taxon>Pezizomycotina</taxon>
        <taxon>Dothideomycetes</taxon>
        <taxon>Pleosporomycetidae</taxon>
        <taxon>Venturiales</taxon>
        <taxon>Venturiaceae</taxon>
        <taxon>Venturia</taxon>
    </lineage>
</organism>
<dbReference type="STRING" id="50376.A0A517KVS1"/>
<dbReference type="PANTHER" id="PTHR33572:SF3">
    <property type="entry name" value="VELVET COMPLEX SUBUNIT B"/>
    <property type="match status" value="1"/>
</dbReference>
<keyword evidence="5" id="KW-0539">Nucleus</keyword>
<dbReference type="InterPro" id="IPR037525">
    <property type="entry name" value="Velvet_dom"/>
</dbReference>
<dbReference type="Gene3D" id="2.60.40.3960">
    <property type="entry name" value="Velvet domain"/>
    <property type="match status" value="1"/>
</dbReference>
<comment type="similarity">
    <text evidence="6">Belongs to the velvet family. VelB subfamily.</text>
</comment>
<feature type="compositionally biased region" description="Low complexity" evidence="7">
    <location>
        <begin position="38"/>
        <end position="52"/>
    </location>
</feature>
<feature type="region of interest" description="Disordered" evidence="7">
    <location>
        <begin position="81"/>
        <end position="111"/>
    </location>
</feature>
<name>A0A517KVS1_9PEZI</name>
<dbReference type="Proteomes" id="UP000316270">
    <property type="component" value="Chromosome 1"/>
</dbReference>
<dbReference type="EMBL" id="CP042185">
    <property type="protein sequence ID" value="QDS67481.1"/>
    <property type="molecule type" value="Genomic_DNA"/>
</dbReference>
<keyword evidence="3" id="KW-0805">Transcription regulation</keyword>
<evidence type="ECO:0000313" key="9">
    <source>
        <dbReference type="EMBL" id="QDS67481.1"/>
    </source>
</evidence>
<feature type="region of interest" description="Disordered" evidence="7">
    <location>
        <begin position="1"/>
        <end position="66"/>
    </location>
</feature>
<evidence type="ECO:0000256" key="6">
    <source>
        <dbReference type="ARBA" id="ARBA00038045"/>
    </source>
</evidence>
<dbReference type="InterPro" id="IPR021740">
    <property type="entry name" value="Velvet"/>
</dbReference>
<sequence length="438" mass="47969">MNNNQPPLDQGYGHSHPHSQQHQQPTYPGGPPPPPPLQQQQHQQHLQNTQPYPNSISGGPVHPAIPYHAHYPQQQQQLPAPHNLNHHQLPHLTQMPMGPTMSGMPNPVAHPMNNMSMNGVSGMAGMGAHMGMPGHIMPQQSQQLRSNPLESVSLTRHGKSYSLEVLQQPVRARMCGFGDKDRRPITPPPCVKLVIRDLASGEILEPTEDANHFVLLVDLWNSDGTQEVSLVRHSNTSPAISISAATTTPYPPPPERPYLGMLQPGELYSYHMSGGNVAMYRNPGPPGYPQQHPGQPGQVQHPGYGATPSVPIPVMPMPSNGMFTKNLIGSLCANATRLNDTKGKPGYWFILQDLLKLSFIDISPSEGSNEPVNKSKVPVLASTFTDIFQVYSAKKFPGVIESTELSKCFAGQGIKIPIRKDGNSKNQINVEEYENDEQ</sequence>
<evidence type="ECO:0000256" key="2">
    <source>
        <dbReference type="ARBA" id="ARBA00022969"/>
    </source>
</evidence>
<evidence type="ECO:0000256" key="3">
    <source>
        <dbReference type="ARBA" id="ARBA00023015"/>
    </source>
</evidence>
<dbReference type="GO" id="GO:0005634">
    <property type="term" value="C:nucleus"/>
    <property type="evidence" value="ECO:0007669"/>
    <property type="project" value="UniProtKB-SubCell"/>
</dbReference>
<comment type="subcellular location">
    <subcellularLocation>
        <location evidence="1">Nucleus</location>
    </subcellularLocation>
</comment>
<protein>
    <recommendedName>
        <fullName evidence="8">Velvet domain-containing protein</fullName>
    </recommendedName>
</protein>
<evidence type="ECO:0000256" key="7">
    <source>
        <dbReference type="SAM" id="MobiDB-lite"/>
    </source>
</evidence>
<feature type="compositionally biased region" description="Pro residues" evidence="7">
    <location>
        <begin position="28"/>
        <end position="37"/>
    </location>
</feature>
<gene>
    <name evidence="9" type="ORF">FKW77_001053</name>
</gene>
<dbReference type="PANTHER" id="PTHR33572">
    <property type="entry name" value="SPORE DEVELOPMENT REGULATOR VOSA"/>
    <property type="match status" value="1"/>
</dbReference>
<keyword evidence="4" id="KW-0804">Transcription</keyword>
<evidence type="ECO:0000259" key="8">
    <source>
        <dbReference type="PROSITE" id="PS51821"/>
    </source>
</evidence>
<keyword evidence="10" id="KW-1185">Reference proteome</keyword>
<evidence type="ECO:0000313" key="10">
    <source>
        <dbReference type="Proteomes" id="UP000316270"/>
    </source>
</evidence>
<evidence type="ECO:0000256" key="4">
    <source>
        <dbReference type="ARBA" id="ARBA00023163"/>
    </source>
</evidence>
<dbReference type="Pfam" id="PF11754">
    <property type="entry name" value="Velvet"/>
    <property type="match status" value="1"/>
</dbReference>
<dbReference type="InterPro" id="IPR038491">
    <property type="entry name" value="Velvet_dom_sf"/>
</dbReference>
<proteinExistence type="inferred from homology"/>
<feature type="region of interest" description="Disordered" evidence="7">
    <location>
        <begin position="282"/>
        <end position="304"/>
    </location>
</feature>
<evidence type="ECO:0000256" key="1">
    <source>
        <dbReference type="ARBA" id="ARBA00004123"/>
    </source>
</evidence>
<dbReference type="OrthoDB" id="1746739at2759"/>
<dbReference type="GO" id="GO:0030435">
    <property type="term" value="P:sporulation resulting in formation of a cellular spore"/>
    <property type="evidence" value="ECO:0007669"/>
    <property type="project" value="UniProtKB-KW"/>
</dbReference>
<keyword evidence="2" id="KW-0749">Sporulation</keyword>
<feature type="compositionally biased region" description="Low complexity" evidence="7">
    <location>
        <begin position="289"/>
        <end position="304"/>
    </location>
</feature>
<dbReference type="PROSITE" id="PS51821">
    <property type="entry name" value="VELVET"/>
    <property type="match status" value="1"/>
</dbReference>
<feature type="domain" description="Velvet" evidence="8">
    <location>
        <begin position="155"/>
        <end position="419"/>
    </location>
</feature>
<evidence type="ECO:0000256" key="5">
    <source>
        <dbReference type="ARBA" id="ARBA00023242"/>
    </source>
</evidence>
<dbReference type="AlphaFoldDB" id="A0A517KVS1"/>